<evidence type="ECO:0000256" key="1">
    <source>
        <dbReference type="SAM" id="MobiDB-lite"/>
    </source>
</evidence>
<reference evidence="3" key="4">
    <citation type="submission" date="2025-05" db="UniProtKB">
        <authorList>
            <consortium name="Ensembl"/>
        </authorList>
    </citation>
    <scope>IDENTIFICATION</scope>
</reference>
<evidence type="ECO:0000313" key="4">
    <source>
        <dbReference type="Proteomes" id="UP000314986"/>
    </source>
</evidence>
<dbReference type="InterPro" id="IPR019129">
    <property type="entry name" value="Folate-sensitive_fs_Fra10Ac1"/>
</dbReference>
<dbReference type="CTD" id="118924"/>
<sequence length="331" mass="38797">MSGCARLELLKEHGLGGYDSEFSEDENEGETSDSKSKSKDAALLKKPFQKEKHVHVAHKRIAAQEWDREEARHQRFHLIAMDAYARHKKFINDYLLYYGGSKEDLKRSRTNDKTDLDVIKENHRFLWTEGDEDDLTWEKKLAKKYYDKLFKEYCIADLSRYKENKFGFRWRTDKEVISGKGQFCCGNKYCDVKEGLKSWEVNFGYIEHGEKRNALVKLRVCPECSSMLNYFHRRKEVKATKRKKQKEHSLDAPPKKAKRVSDKEKHSSKQKGKSSTCGTEKSDSDSDQKLSEDKEDKDDSSDAKFWKGPVQDVEEKSREDAFDEYFEGMFL</sequence>
<dbReference type="PANTHER" id="PTHR11567">
    <property type="entry name" value="ACID PHOSPHATASE-RELATED"/>
    <property type="match status" value="1"/>
</dbReference>
<feature type="region of interest" description="Disordered" evidence="1">
    <location>
        <begin position="16"/>
        <end position="42"/>
    </location>
</feature>
<feature type="compositionally biased region" description="Basic and acidic residues" evidence="1">
    <location>
        <begin position="247"/>
        <end position="267"/>
    </location>
</feature>
<dbReference type="AlphaFoldDB" id="V9KXQ5"/>
<dbReference type="GeneTree" id="ENSGT00390000017833"/>
<evidence type="ECO:0000313" key="3">
    <source>
        <dbReference type="Ensembl" id="ENSCMIP00000044466.1"/>
    </source>
</evidence>
<dbReference type="PANTHER" id="PTHR11567:SF25">
    <property type="entry name" value="PROTEIN FRA10AC1"/>
    <property type="match status" value="1"/>
</dbReference>
<dbReference type="InterPro" id="IPR050645">
    <property type="entry name" value="Histidine_acid_phosphatase"/>
</dbReference>
<dbReference type="STRING" id="7868.ENSCMIP00000044466"/>
<reference evidence="2 4" key="3">
    <citation type="journal article" date="2014" name="Nature">
        <title>Elephant shark genome provides unique insights into gnathostome evolution.</title>
        <authorList>
            <consortium name="International Elephant Shark Genome Sequencing Consortium"/>
            <person name="Venkatesh B."/>
            <person name="Lee A.P."/>
            <person name="Ravi V."/>
            <person name="Maurya A.K."/>
            <person name="Lian M.M."/>
            <person name="Swann J.B."/>
            <person name="Ohta Y."/>
            <person name="Flajnik M.F."/>
            <person name="Sutoh Y."/>
            <person name="Kasahara M."/>
            <person name="Hoon S."/>
            <person name="Gangu V."/>
            <person name="Roy S.W."/>
            <person name="Irimia M."/>
            <person name="Korzh V."/>
            <person name="Kondrychyn I."/>
            <person name="Lim Z.W."/>
            <person name="Tay B.H."/>
            <person name="Tohari S."/>
            <person name="Kong K.W."/>
            <person name="Ho S."/>
            <person name="Lorente-Galdos B."/>
            <person name="Quilez J."/>
            <person name="Marques-Bonet T."/>
            <person name="Raney B.J."/>
            <person name="Ingham P.W."/>
            <person name="Tay A."/>
            <person name="Hillier L.W."/>
            <person name="Minx P."/>
            <person name="Boehm T."/>
            <person name="Wilson R.K."/>
            <person name="Brenner S."/>
            <person name="Warren W.C."/>
        </authorList>
    </citation>
    <scope>NUCLEOTIDE SEQUENCE</scope>
    <source>
        <tissue evidence="2">Liver</tissue>
    </source>
</reference>
<dbReference type="OrthoDB" id="197967at2759"/>
<feature type="compositionally biased region" description="Basic residues" evidence="1">
    <location>
        <begin position="237"/>
        <end position="246"/>
    </location>
</feature>
<dbReference type="OMA" id="EYFQDMF"/>
<protein>
    <submittedName>
        <fullName evidence="3">FRA10A associated CGG repeat 1</fullName>
    </submittedName>
    <submittedName>
        <fullName evidence="2">Protein FRA10AC1-like protein</fullName>
    </submittedName>
</protein>
<dbReference type="GO" id="GO:0016791">
    <property type="term" value="F:phosphatase activity"/>
    <property type="evidence" value="ECO:0007669"/>
    <property type="project" value="TreeGrafter"/>
</dbReference>
<gene>
    <name evidence="3" type="primary">fra10ac1</name>
</gene>
<dbReference type="Proteomes" id="UP000314986">
    <property type="component" value="Unassembled WGS sequence"/>
</dbReference>
<keyword evidence="4" id="KW-1185">Reference proteome</keyword>
<dbReference type="RefSeq" id="XP_007894854.1">
    <property type="nucleotide sequence ID" value="XM_007896663.2"/>
</dbReference>
<feature type="compositionally biased region" description="Basic and acidic residues" evidence="1">
    <location>
        <begin position="280"/>
        <end position="294"/>
    </location>
</feature>
<reference evidence="4" key="1">
    <citation type="journal article" date="2006" name="Science">
        <title>Ancient noncoding elements conserved in the human genome.</title>
        <authorList>
            <person name="Venkatesh B."/>
            <person name="Kirkness E.F."/>
            <person name="Loh Y.H."/>
            <person name="Halpern A.L."/>
            <person name="Lee A.P."/>
            <person name="Johnson J."/>
            <person name="Dandona N."/>
            <person name="Viswanathan L.D."/>
            <person name="Tay A."/>
            <person name="Venter J.C."/>
            <person name="Strausberg R.L."/>
            <person name="Brenner S."/>
        </authorList>
    </citation>
    <scope>NUCLEOTIDE SEQUENCE [LARGE SCALE GENOMIC DNA]</scope>
</reference>
<dbReference type="KEGG" id="cmk:103180672"/>
<reference evidence="4" key="2">
    <citation type="journal article" date="2007" name="PLoS Biol.">
        <title>Survey sequencing and comparative analysis of the elephant shark (Callorhinchus milii) genome.</title>
        <authorList>
            <person name="Venkatesh B."/>
            <person name="Kirkness E.F."/>
            <person name="Loh Y.H."/>
            <person name="Halpern A.L."/>
            <person name="Lee A.P."/>
            <person name="Johnson J."/>
            <person name="Dandona N."/>
            <person name="Viswanathan L.D."/>
            <person name="Tay A."/>
            <person name="Venter J.C."/>
            <person name="Strausberg R.L."/>
            <person name="Brenner S."/>
        </authorList>
    </citation>
    <scope>NUCLEOTIDE SEQUENCE [LARGE SCALE GENOMIC DNA]</scope>
</reference>
<proteinExistence type="evidence at transcript level"/>
<feature type="compositionally biased region" description="Basic and acidic residues" evidence="1">
    <location>
        <begin position="32"/>
        <end position="42"/>
    </location>
</feature>
<organism evidence="2">
    <name type="scientific">Callorhinchus milii</name>
    <name type="common">Ghost shark</name>
    <dbReference type="NCBI Taxonomy" id="7868"/>
    <lineage>
        <taxon>Eukaryota</taxon>
        <taxon>Metazoa</taxon>
        <taxon>Chordata</taxon>
        <taxon>Craniata</taxon>
        <taxon>Vertebrata</taxon>
        <taxon>Chondrichthyes</taxon>
        <taxon>Holocephali</taxon>
        <taxon>Chimaeriformes</taxon>
        <taxon>Callorhinchidae</taxon>
        <taxon>Callorhinchus</taxon>
    </lineage>
</organism>
<dbReference type="EMBL" id="JW871430">
    <property type="protein sequence ID" value="AFP03948.1"/>
    <property type="molecule type" value="mRNA"/>
</dbReference>
<feature type="compositionally biased region" description="Acidic residues" evidence="1">
    <location>
        <begin position="21"/>
        <end position="31"/>
    </location>
</feature>
<evidence type="ECO:0000313" key="2">
    <source>
        <dbReference type="EMBL" id="AFP03948.1"/>
    </source>
</evidence>
<dbReference type="Ensembl" id="ENSCMIT00000045105.1">
    <property type="protein sequence ID" value="ENSCMIP00000044466.1"/>
    <property type="gene ID" value="ENSCMIG00000018400.1"/>
</dbReference>
<feature type="region of interest" description="Disordered" evidence="1">
    <location>
        <begin position="237"/>
        <end position="318"/>
    </location>
</feature>
<name>V9KXQ5_CALMI</name>
<accession>V9KXQ5</accession>
<dbReference type="Pfam" id="PF09725">
    <property type="entry name" value="Fra10Ac1"/>
    <property type="match status" value="1"/>
</dbReference>
<dbReference type="GeneID" id="103180672"/>